<proteinExistence type="predicted"/>
<name>A0A8S1KC75_PARPR</name>
<organism evidence="1 2">
    <name type="scientific">Paramecium primaurelia</name>
    <dbReference type="NCBI Taxonomy" id="5886"/>
    <lineage>
        <taxon>Eukaryota</taxon>
        <taxon>Sar</taxon>
        <taxon>Alveolata</taxon>
        <taxon>Ciliophora</taxon>
        <taxon>Intramacronucleata</taxon>
        <taxon>Oligohymenophorea</taxon>
        <taxon>Peniculida</taxon>
        <taxon>Parameciidae</taxon>
        <taxon>Paramecium</taxon>
    </lineage>
</organism>
<sequence length="127" mass="15077">MQNNPIKNRQVGFIIAYTLFQDSMVIIINPQKDKQSTDLRNTVHFRDIWIGIIKQIQRMNLQINWKRELLITYDDGITSIFRNNQNYQFIIHVSFKMTAQEMSTIEKKILDEEILIQTGLQNFTINS</sequence>
<reference evidence="1" key="1">
    <citation type="submission" date="2021-01" db="EMBL/GenBank/DDBJ databases">
        <authorList>
            <consortium name="Genoscope - CEA"/>
            <person name="William W."/>
        </authorList>
    </citation>
    <scope>NUCLEOTIDE SEQUENCE</scope>
</reference>
<keyword evidence="2" id="KW-1185">Reference proteome</keyword>
<dbReference type="Proteomes" id="UP000688137">
    <property type="component" value="Unassembled WGS sequence"/>
</dbReference>
<gene>
    <name evidence="1" type="ORF">PPRIM_AZ9-3.1.T0200305</name>
</gene>
<dbReference type="AlphaFoldDB" id="A0A8S1KC75"/>
<comment type="caution">
    <text evidence="1">The sequence shown here is derived from an EMBL/GenBank/DDBJ whole genome shotgun (WGS) entry which is preliminary data.</text>
</comment>
<accession>A0A8S1KC75</accession>
<protein>
    <submittedName>
        <fullName evidence="1">Uncharacterized protein</fullName>
    </submittedName>
</protein>
<dbReference type="EMBL" id="CAJJDM010000017">
    <property type="protein sequence ID" value="CAD8053390.1"/>
    <property type="molecule type" value="Genomic_DNA"/>
</dbReference>
<evidence type="ECO:0000313" key="2">
    <source>
        <dbReference type="Proteomes" id="UP000688137"/>
    </source>
</evidence>
<evidence type="ECO:0000313" key="1">
    <source>
        <dbReference type="EMBL" id="CAD8053390.1"/>
    </source>
</evidence>